<evidence type="ECO:0000256" key="1">
    <source>
        <dbReference type="ARBA" id="ARBA00007673"/>
    </source>
</evidence>
<dbReference type="InterPro" id="IPR007400">
    <property type="entry name" value="PrpF-like"/>
</dbReference>
<dbReference type="Pfam" id="PF04303">
    <property type="entry name" value="PrpF"/>
    <property type="match status" value="1"/>
</dbReference>
<dbReference type="Proteomes" id="UP000799438">
    <property type="component" value="Unassembled WGS sequence"/>
</dbReference>
<dbReference type="SUPFAM" id="SSF54506">
    <property type="entry name" value="Diaminopimelate epimerase-like"/>
    <property type="match status" value="2"/>
</dbReference>
<sequence length="396" mass="41090">MALPHRPAQTTLRLPRALPLARRHFHTSPRPRTQHSLPASYYRGGTSRAIMFSRADLPASRAAWSPIFLGALGSPDPQHGRQLDGLGGGISSLSKVCVVGASERADADVEFTFVAVGVRDAEVDFSSNCGNMLAAVGPFAVDRGIVHVGEGDGETVVRIFNTNTGKIIKARFAVEGGEAVARGGFAIDGVSGTGAKVELAFLDPAGSKTGALLPTSSPTTTLDTNVPATCIDVGNPCVFVPAAALGLPTPLPLPDAIDADPALLARLERIRRQAGKAMRLCASAADCPASVPKIAVVSPAPQPSDVDLVVRALSVGQPHRAVPITVALALAAASRIEGTVVSDVVPAKRVDECGVTVGHPSGRLLVTARFGKDGAVSEATVFRTARRLMMGTVFWK</sequence>
<keyword evidence="2" id="KW-0413">Isomerase</keyword>
<accession>A0A6A6AYL3</accession>
<proteinExistence type="inferred from homology"/>
<dbReference type="Gene3D" id="3.10.310.10">
    <property type="entry name" value="Diaminopimelate Epimerase, Chain A, domain 1"/>
    <property type="match status" value="2"/>
</dbReference>
<dbReference type="PANTHER" id="PTHR43709">
    <property type="entry name" value="ACONITATE ISOMERASE-RELATED"/>
    <property type="match status" value="1"/>
</dbReference>
<evidence type="ECO:0008006" key="5">
    <source>
        <dbReference type="Google" id="ProtNLM"/>
    </source>
</evidence>
<dbReference type="OrthoDB" id="10267539at2759"/>
<dbReference type="AlphaFoldDB" id="A0A6A6AYL3"/>
<comment type="similarity">
    <text evidence="1">Belongs to the PrpF family.</text>
</comment>
<keyword evidence="4" id="KW-1185">Reference proteome</keyword>
<dbReference type="EMBL" id="ML995508">
    <property type="protein sequence ID" value="KAF2137019.1"/>
    <property type="molecule type" value="Genomic_DNA"/>
</dbReference>
<name>A0A6A6AYL3_9PEZI</name>
<reference evidence="3" key="1">
    <citation type="journal article" date="2020" name="Stud. Mycol.">
        <title>101 Dothideomycetes genomes: a test case for predicting lifestyles and emergence of pathogens.</title>
        <authorList>
            <person name="Haridas S."/>
            <person name="Albert R."/>
            <person name="Binder M."/>
            <person name="Bloem J."/>
            <person name="Labutti K."/>
            <person name="Salamov A."/>
            <person name="Andreopoulos B."/>
            <person name="Baker S."/>
            <person name="Barry K."/>
            <person name="Bills G."/>
            <person name="Bluhm B."/>
            <person name="Cannon C."/>
            <person name="Castanera R."/>
            <person name="Culley D."/>
            <person name="Daum C."/>
            <person name="Ezra D."/>
            <person name="Gonzalez J."/>
            <person name="Henrissat B."/>
            <person name="Kuo A."/>
            <person name="Liang C."/>
            <person name="Lipzen A."/>
            <person name="Lutzoni F."/>
            <person name="Magnuson J."/>
            <person name="Mondo S."/>
            <person name="Nolan M."/>
            <person name="Ohm R."/>
            <person name="Pangilinan J."/>
            <person name="Park H.-J."/>
            <person name="Ramirez L."/>
            <person name="Alfaro M."/>
            <person name="Sun H."/>
            <person name="Tritt A."/>
            <person name="Yoshinaga Y."/>
            <person name="Zwiers L.-H."/>
            <person name="Turgeon B."/>
            <person name="Goodwin S."/>
            <person name="Spatafora J."/>
            <person name="Crous P."/>
            <person name="Grigoriev I."/>
        </authorList>
    </citation>
    <scope>NUCLEOTIDE SEQUENCE</scope>
    <source>
        <strain evidence="3">CBS 121167</strain>
    </source>
</reference>
<organism evidence="3 4">
    <name type="scientific">Aplosporella prunicola CBS 121167</name>
    <dbReference type="NCBI Taxonomy" id="1176127"/>
    <lineage>
        <taxon>Eukaryota</taxon>
        <taxon>Fungi</taxon>
        <taxon>Dikarya</taxon>
        <taxon>Ascomycota</taxon>
        <taxon>Pezizomycotina</taxon>
        <taxon>Dothideomycetes</taxon>
        <taxon>Dothideomycetes incertae sedis</taxon>
        <taxon>Botryosphaeriales</taxon>
        <taxon>Aplosporellaceae</taxon>
        <taxon>Aplosporella</taxon>
    </lineage>
</organism>
<dbReference type="GeneID" id="54295019"/>
<evidence type="ECO:0000313" key="4">
    <source>
        <dbReference type="Proteomes" id="UP000799438"/>
    </source>
</evidence>
<dbReference type="GO" id="GO:0016853">
    <property type="term" value="F:isomerase activity"/>
    <property type="evidence" value="ECO:0007669"/>
    <property type="project" value="UniProtKB-KW"/>
</dbReference>
<protein>
    <recommendedName>
        <fullName evidence="5">PrpF protein</fullName>
    </recommendedName>
</protein>
<dbReference type="RefSeq" id="XP_033392737.1">
    <property type="nucleotide sequence ID" value="XM_033537523.1"/>
</dbReference>
<evidence type="ECO:0000256" key="2">
    <source>
        <dbReference type="ARBA" id="ARBA00023235"/>
    </source>
</evidence>
<gene>
    <name evidence="3" type="ORF">K452DRAFT_236620</name>
</gene>
<evidence type="ECO:0000313" key="3">
    <source>
        <dbReference type="EMBL" id="KAF2137019.1"/>
    </source>
</evidence>
<dbReference type="PANTHER" id="PTHR43709:SF2">
    <property type="entry name" value="DUF453 DOMAIN PROTEIN (AFU_ORTHOLOGUE AFUA_6G00360)"/>
    <property type="match status" value="1"/>
</dbReference>